<dbReference type="AlphaFoldDB" id="A0A9W8UPD6"/>
<dbReference type="PANTHER" id="PTHR33630">
    <property type="entry name" value="CUTINASE RV1984C-RELATED-RELATED"/>
    <property type="match status" value="1"/>
</dbReference>
<evidence type="ECO:0008006" key="6">
    <source>
        <dbReference type="Google" id="ProtNLM"/>
    </source>
</evidence>
<dbReference type="Gene3D" id="3.40.50.1820">
    <property type="entry name" value="alpha/beta hydrolase"/>
    <property type="match status" value="1"/>
</dbReference>
<evidence type="ECO:0000256" key="3">
    <source>
        <dbReference type="SAM" id="SignalP"/>
    </source>
</evidence>
<reference evidence="4" key="1">
    <citation type="journal article" date="2023" name="Access Microbiol">
        <title>De-novo genome assembly for Akanthomyces muscarius, a biocontrol agent of insect agricultural pests.</title>
        <authorList>
            <person name="Erdos Z."/>
            <person name="Studholme D.J."/>
            <person name="Raymond B."/>
            <person name="Sharma M."/>
        </authorList>
    </citation>
    <scope>NUCLEOTIDE SEQUENCE</scope>
    <source>
        <strain evidence="4">Ve6</strain>
    </source>
</reference>
<keyword evidence="3" id="KW-0732">Signal</keyword>
<keyword evidence="1" id="KW-0378">Hydrolase</keyword>
<sequence length="226" mass="23629">MFFETLLFAALIVSTSTAAVIAARDDCHKYVIVSARGTTETQGPSIAFKGMIATTLKNVKGGIEYDVVYPASTADNSTSIGVQDVKNYIHNGLEACPDQKYAVLGYSQGAGVILTAVKDLTGTPAENAIEALLLTGNPYQVANQSTTVNATGGDSTRGDHGDLLYLNPSIGLSQHWVSSGKALNICAEGDHVCTNAGPGLGRAHTQYGRTSSVQKEGAQHLVAQLK</sequence>
<gene>
    <name evidence="4" type="ORF">LMH87_001108</name>
</gene>
<feature type="chain" id="PRO_5040818404" description="Cutinase" evidence="3">
    <location>
        <begin position="19"/>
        <end position="226"/>
    </location>
</feature>
<dbReference type="KEGG" id="amus:LMH87_001108"/>
<dbReference type="RefSeq" id="XP_056056008.1">
    <property type="nucleotide sequence ID" value="XM_056199131.1"/>
</dbReference>
<dbReference type="Pfam" id="PF01083">
    <property type="entry name" value="Cutinase"/>
    <property type="match status" value="1"/>
</dbReference>
<keyword evidence="2" id="KW-1015">Disulfide bond</keyword>
<keyword evidence="5" id="KW-1185">Reference proteome</keyword>
<organism evidence="4 5">
    <name type="scientific">Akanthomyces muscarius</name>
    <name type="common">Entomopathogenic fungus</name>
    <name type="synonym">Lecanicillium muscarium</name>
    <dbReference type="NCBI Taxonomy" id="2231603"/>
    <lineage>
        <taxon>Eukaryota</taxon>
        <taxon>Fungi</taxon>
        <taxon>Dikarya</taxon>
        <taxon>Ascomycota</taxon>
        <taxon>Pezizomycotina</taxon>
        <taxon>Sordariomycetes</taxon>
        <taxon>Hypocreomycetidae</taxon>
        <taxon>Hypocreales</taxon>
        <taxon>Cordycipitaceae</taxon>
        <taxon>Akanthomyces</taxon>
    </lineage>
</organism>
<dbReference type="GeneID" id="80888267"/>
<dbReference type="SMART" id="SM01110">
    <property type="entry name" value="Cutinase"/>
    <property type="match status" value="1"/>
</dbReference>
<dbReference type="EMBL" id="JAJHUN010000007">
    <property type="protein sequence ID" value="KAJ4155884.1"/>
    <property type="molecule type" value="Genomic_DNA"/>
</dbReference>
<dbReference type="GO" id="GO:0052689">
    <property type="term" value="F:carboxylic ester hydrolase activity"/>
    <property type="evidence" value="ECO:0007669"/>
    <property type="project" value="UniProtKB-ARBA"/>
</dbReference>
<dbReference type="Proteomes" id="UP001144673">
    <property type="component" value="Chromosome 6"/>
</dbReference>
<comment type="caution">
    <text evidence="4">The sequence shown here is derived from an EMBL/GenBank/DDBJ whole genome shotgun (WGS) entry which is preliminary data.</text>
</comment>
<evidence type="ECO:0000256" key="2">
    <source>
        <dbReference type="ARBA" id="ARBA00023157"/>
    </source>
</evidence>
<dbReference type="SUPFAM" id="SSF53474">
    <property type="entry name" value="alpha/beta-Hydrolases"/>
    <property type="match status" value="1"/>
</dbReference>
<dbReference type="InterPro" id="IPR029058">
    <property type="entry name" value="AB_hydrolase_fold"/>
</dbReference>
<proteinExistence type="predicted"/>
<evidence type="ECO:0000256" key="1">
    <source>
        <dbReference type="ARBA" id="ARBA00022801"/>
    </source>
</evidence>
<evidence type="ECO:0000313" key="5">
    <source>
        <dbReference type="Proteomes" id="UP001144673"/>
    </source>
</evidence>
<feature type="signal peptide" evidence="3">
    <location>
        <begin position="1"/>
        <end position="18"/>
    </location>
</feature>
<name>A0A9W8UPD6_AKAMU</name>
<dbReference type="InterPro" id="IPR000675">
    <property type="entry name" value="Cutinase/axe"/>
</dbReference>
<accession>A0A9W8UPD6</accession>
<protein>
    <recommendedName>
        <fullName evidence="6">Cutinase</fullName>
    </recommendedName>
</protein>
<evidence type="ECO:0000313" key="4">
    <source>
        <dbReference type="EMBL" id="KAJ4155884.1"/>
    </source>
</evidence>
<dbReference type="PANTHER" id="PTHR33630:SF9">
    <property type="entry name" value="CUTINASE 4"/>
    <property type="match status" value="1"/>
</dbReference>